<dbReference type="EMBL" id="JAGDFL010000141">
    <property type="protein sequence ID" value="KAG7396752.1"/>
    <property type="molecule type" value="Genomic_DNA"/>
</dbReference>
<dbReference type="InterPro" id="IPR008271">
    <property type="entry name" value="Ser/Thr_kinase_AS"/>
</dbReference>
<dbReference type="GO" id="GO:0005524">
    <property type="term" value="F:ATP binding"/>
    <property type="evidence" value="ECO:0007669"/>
    <property type="project" value="InterPro"/>
</dbReference>
<dbReference type="PROSITE" id="PS00108">
    <property type="entry name" value="PROTEIN_KINASE_ST"/>
    <property type="match status" value="1"/>
</dbReference>
<evidence type="ECO:0000313" key="2">
    <source>
        <dbReference type="EMBL" id="KAG7396752.1"/>
    </source>
</evidence>
<comment type="caution">
    <text evidence="2">The sequence shown here is derived from an EMBL/GenBank/DDBJ whole genome shotgun (WGS) entry which is preliminary data.</text>
</comment>
<protein>
    <recommendedName>
        <fullName evidence="1">Protein kinase domain-containing protein</fullName>
    </recommendedName>
</protein>
<dbReference type="SMART" id="SM00220">
    <property type="entry name" value="S_TKc"/>
    <property type="match status" value="1"/>
</dbReference>
<reference evidence="2" key="1">
    <citation type="submission" date="2021-02" db="EMBL/GenBank/DDBJ databases">
        <authorList>
            <person name="Palmer J.M."/>
        </authorList>
    </citation>
    <scope>NUCLEOTIDE SEQUENCE</scope>
    <source>
        <strain evidence="2">SCRP23</strain>
    </source>
</reference>
<dbReference type="AlphaFoldDB" id="A0A8T1WRR5"/>
<dbReference type="PROSITE" id="PS50011">
    <property type="entry name" value="PROTEIN_KINASE_DOM"/>
    <property type="match status" value="1"/>
</dbReference>
<dbReference type="Proteomes" id="UP000693981">
    <property type="component" value="Unassembled WGS sequence"/>
</dbReference>
<sequence length="630" mass="70927">MGPLIFPGEGNLTQVLSKIRRIGADMHEFEHTCQCLHARLKRISQALDVNDQNLPGDSRNRYVAVVTKYLHYLKHHRGKKMVYRVVEHRIMTDELSRISEEVAKIFALLGLSTSTASWSDFWRDEILALEDVLDTTVGDKKIVTREFQDRRDREEAMLTLKFEIDRRKERHDDFILTLMGKLMATIMSVFDSRVEGLPPWFIPSNEVSYQSRAFARGSCSTVHHGEWGLGTNVVVKCFLVDNVAMDESVQLKIIYEINIWHRLNHPNVIKVYGASTVSSPPFIVCEDAINGHLGSFLAQSGENKRRMWPLLHQAALGLDYIHKQGVVHGDLKLSNILVGADGQAKVSAFRSSAIRTCSPRAKTNSSGIASGGLRWRAPESLRKGPNFALDVYSLALCIIEAVIGEPLLAFRRDDSIRENLQQGELPERPDEMSDEVWELVISMTSKDPDNRLSLHHVIERMKSYAERAMTVCGDTECAVGTTGDAVVRAESQTRRSMIDSSIPDLIAGVQADNAEEQDETLLRLVQACVNDDQRHHNINANTVSVLADIVKNSPTFFGRVCALECLHWSADTDSTFPLDEFETLRDCVRDVMPDECTTLVNTLRINNEQQKLRAVVYLQSSLTKLRAEEA</sequence>
<accession>A0A8T1WRR5</accession>
<dbReference type="PANTHER" id="PTHR44329:SF214">
    <property type="entry name" value="PROTEIN KINASE DOMAIN-CONTAINING PROTEIN"/>
    <property type="match status" value="1"/>
</dbReference>
<dbReference type="InterPro" id="IPR051681">
    <property type="entry name" value="Ser/Thr_Kinases-Pseudokinases"/>
</dbReference>
<dbReference type="GO" id="GO:0004674">
    <property type="term" value="F:protein serine/threonine kinase activity"/>
    <property type="evidence" value="ECO:0007669"/>
    <property type="project" value="TreeGrafter"/>
</dbReference>
<proteinExistence type="predicted"/>
<evidence type="ECO:0000313" key="3">
    <source>
        <dbReference type="Proteomes" id="UP000693981"/>
    </source>
</evidence>
<dbReference type="InterPro" id="IPR001245">
    <property type="entry name" value="Ser-Thr/Tyr_kinase_cat_dom"/>
</dbReference>
<dbReference type="Pfam" id="PF07714">
    <property type="entry name" value="PK_Tyr_Ser-Thr"/>
    <property type="match status" value="1"/>
</dbReference>
<dbReference type="OrthoDB" id="77369at2759"/>
<feature type="domain" description="Protein kinase" evidence="1">
    <location>
        <begin position="208"/>
        <end position="465"/>
    </location>
</feature>
<organism evidence="2 3">
    <name type="scientific">Phytophthora boehmeriae</name>
    <dbReference type="NCBI Taxonomy" id="109152"/>
    <lineage>
        <taxon>Eukaryota</taxon>
        <taxon>Sar</taxon>
        <taxon>Stramenopiles</taxon>
        <taxon>Oomycota</taxon>
        <taxon>Peronosporomycetes</taxon>
        <taxon>Peronosporales</taxon>
        <taxon>Peronosporaceae</taxon>
        <taxon>Phytophthora</taxon>
    </lineage>
</organism>
<dbReference type="PANTHER" id="PTHR44329">
    <property type="entry name" value="SERINE/THREONINE-PROTEIN KINASE TNNI3K-RELATED"/>
    <property type="match status" value="1"/>
</dbReference>
<gene>
    <name evidence="2" type="ORF">PHYBOEH_001828</name>
</gene>
<name>A0A8T1WRR5_9STRA</name>
<keyword evidence="3" id="KW-1185">Reference proteome</keyword>
<evidence type="ECO:0000259" key="1">
    <source>
        <dbReference type="PROSITE" id="PS50011"/>
    </source>
</evidence>
<dbReference type="InterPro" id="IPR000719">
    <property type="entry name" value="Prot_kinase_dom"/>
</dbReference>